<keyword evidence="2" id="KW-0472">Membrane</keyword>
<keyword evidence="2" id="KW-0812">Transmembrane</keyword>
<evidence type="ECO:0000259" key="3">
    <source>
        <dbReference type="Pfam" id="PF03781"/>
    </source>
</evidence>
<dbReference type="Proteomes" id="UP000005408">
    <property type="component" value="Unassembled WGS sequence"/>
</dbReference>
<dbReference type="PANTHER" id="PTHR23150:SF19">
    <property type="entry name" value="FORMYLGLYCINE-GENERATING ENZYME"/>
    <property type="match status" value="1"/>
</dbReference>
<keyword evidence="2" id="KW-1133">Transmembrane helix</keyword>
<name>A0A8W8LY98_MAGGI</name>
<dbReference type="InterPro" id="IPR016187">
    <property type="entry name" value="CTDL_fold"/>
</dbReference>
<dbReference type="InterPro" id="IPR051043">
    <property type="entry name" value="Sulfatase_Mod_Factor_Kinase"/>
</dbReference>
<reference evidence="4" key="1">
    <citation type="submission" date="2022-08" db="UniProtKB">
        <authorList>
            <consortium name="EnsemblMetazoa"/>
        </authorList>
    </citation>
    <scope>IDENTIFICATION</scope>
    <source>
        <strain evidence="4">05x7-T-G4-1.051#20</strain>
    </source>
</reference>
<protein>
    <recommendedName>
        <fullName evidence="3">Sulfatase-modifying factor enzyme-like domain-containing protein</fullName>
    </recommendedName>
</protein>
<accession>A0A8W8LY98</accession>
<feature type="transmembrane region" description="Helical" evidence="2">
    <location>
        <begin position="114"/>
        <end position="138"/>
    </location>
</feature>
<proteinExistence type="inferred from homology"/>
<evidence type="ECO:0000313" key="5">
    <source>
        <dbReference type="Proteomes" id="UP000005408"/>
    </source>
</evidence>
<dbReference type="SUPFAM" id="SSF56436">
    <property type="entry name" value="C-type lectin-like"/>
    <property type="match status" value="1"/>
</dbReference>
<evidence type="ECO:0000313" key="4">
    <source>
        <dbReference type="EnsemblMetazoa" id="G30179.11:cds"/>
    </source>
</evidence>
<dbReference type="AlphaFoldDB" id="A0A8W8LY98"/>
<dbReference type="PANTHER" id="PTHR23150">
    <property type="entry name" value="SULFATASE MODIFYING FACTOR 1, 2"/>
    <property type="match status" value="1"/>
</dbReference>
<dbReference type="GO" id="GO:0120147">
    <property type="term" value="F:formylglycine-generating oxidase activity"/>
    <property type="evidence" value="ECO:0007669"/>
    <property type="project" value="TreeGrafter"/>
</dbReference>
<comment type="similarity">
    <text evidence="1">Belongs to the sulfatase-modifying factor family.</text>
</comment>
<feature type="domain" description="Sulfatase-modifying factor enzyme-like" evidence="3">
    <location>
        <begin position="145"/>
        <end position="270"/>
    </location>
</feature>
<evidence type="ECO:0000256" key="2">
    <source>
        <dbReference type="SAM" id="Phobius"/>
    </source>
</evidence>
<dbReference type="Pfam" id="PF03781">
    <property type="entry name" value="FGE-sulfatase"/>
    <property type="match status" value="2"/>
</dbReference>
<organism evidence="4 5">
    <name type="scientific">Magallana gigas</name>
    <name type="common">Pacific oyster</name>
    <name type="synonym">Crassostrea gigas</name>
    <dbReference type="NCBI Taxonomy" id="29159"/>
    <lineage>
        <taxon>Eukaryota</taxon>
        <taxon>Metazoa</taxon>
        <taxon>Spiralia</taxon>
        <taxon>Lophotrochozoa</taxon>
        <taxon>Mollusca</taxon>
        <taxon>Bivalvia</taxon>
        <taxon>Autobranchia</taxon>
        <taxon>Pteriomorphia</taxon>
        <taxon>Ostreida</taxon>
        <taxon>Ostreoidea</taxon>
        <taxon>Ostreidae</taxon>
        <taxon>Magallana</taxon>
    </lineage>
</organism>
<dbReference type="EnsemblMetazoa" id="G30179.11">
    <property type="protein sequence ID" value="G30179.11:cds"/>
    <property type="gene ID" value="G30179"/>
</dbReference>
<feature type="domain" description="Sulfatase-modifying factor enzyme-like" evidence="3">
    <location>
        <begin position="29"/>
        <end position="99"/>
    </location>
</feature>
<dbReference type="InterPro" id="IPR042095">
    <property type="entry name" value="SUMF_sf"/>
</dbReference>
<dbReference type="InterPro" id="IPR005532">
    <property type="entry name" value="SUMF_dom"/>
</dbReference>
<sequence>MLGWLAESFGNSFCLENYVSEEVLKNVTQSVAAAPWWVPINGADWRHPNGPDSSIKDIMDHPVVHVSWNDAVKYCEWAGKRLPTEAEFERACKGNLKSRSDNFPLYKYKRKREIIMYCVWGGGMIVFCILFLMFTFFLNIASTCRLFPWGNKEEPKGKHWMNIWHGKFPSENTADDGYHTTAPVTEFPEQNIFGVKNIIGNVWEWTQDWWETKFTPTPKKNPKGPRFGTDKVKKGGSYMCHKNYCYRYRCDARSQNTPDSSAVNLGFRCASDTLPSYLNDINLVQEEVLLDEDNIVKEEL</sequence>
<keyword evidence="5" id="KW-1185">Reference proteome</keyword>
<dbReference type="GO" id="GO:0005783">
    <property type="term" value="C:endoplasmic reticulum"/>
    <property type="evidence" value="ECO:0007669"/>
    <property type="project" value="TreeGrafter"/>
</dbReference>
<evidence type="ECO:0000256" key="1">
    <source>
        <dbReference type="ARBA" id="ARBA00005310"/>
    </source>
</evidence>
<dbReference type="Gene3D" id="3.90.1580.10">
    <property type="entry name" value="paralog of FGE (formylglycine-generating enzyme)"/>
    <property type="match status" value="1"/>
</dbReference>